<dbReference type="AlphaFoldDB" id="A0A1K1LEE8"/>
<evidence type="ECO:0000313" key="9">
    <source>
        <dbReference type="Proteomes" id="UP000186323"/>
    </source>
</evidence>
<feature type="transmembrane region" description="Helical" evidence="7">
    <location>
        <begin position="150"/>
        <end position="180"/>
    </location>
</feature>
<reference evidence="9" key="1">
    <citation type="submission" date="2016-10" db="EMBL/GenBank/DDBJ databases">
        <authorList>
            <person name="Wegmann U."/>
        </authorList>
    </citation>
    <scope>NUCLEOTIDE SEQUENCE [LARGE SCALE GENOMIC DNA]</scope>
</reference>
<dbReference type="Pfam" id="PF02405">
    <property type="entry name" value="MlaE"/>
    <property type="match status" value="1"/>
</dbReference>
<keyword evidence="4 7" id="KW-0812">Transmembrane</keyword>
<keyword evidence="9" id="KW-1185">Reference proteome</keyword>
<dbReference type="PANTHER" id="PTHR30188:SF4">
    <property type="entry name" value="PROTEIN TRIGALACTOSYLDIACYLGLYCEROL 1, CHLOROPLASTIC"/>
    <property type="match status" value="1"/>
</dbReference>
<evidence type="ECO:0000256" key="2">
    <source>
        <dbReference type="ARBA" id="ARBA00007556"/>
    </source>
</evidence>
<dbReference type="RefSeq" id="WP_072334335.1">
    <property type="nucleotide sequence ID" value="NZ_CALJDE010000060.1"/>
</dbReference>
<evidence type="ECO:0008006" key="10">
    <source>
        <dbReference type="Google" id="ProtNLM"/>
    </source>
</evidence>
<evidence type="ECO:0000256" key="1">
    <source>
        <dbReference type="ARBA" id="ARBA00004141"/>
    </source>
</evidence>
<feature type="transmembrane region" description="Helical" evidence="7">
    <location>
        <begin position="50"/>
        <end position="74"/>
    </location>
</feature>
<protein>
    <recommendedName>
        <fullName evidence="10">ABC-type transport system involved in resistance to organic solvents, permease component</fullName>
    </recommendedName>
</protein>
<dbReference type="PANTHER" id="PTHR30188">
    <property type="entry name" value="ABC TRANSPORTER PERMEASE PROTEIN-RELATED"/>
    <property type="match status" value="1"/>
</dbReference>
<name>A0A1K1LEE8_9BACT</name>
<proteinExistence type="inferred from homology"/>
<dbReference type="EMBL" id="LT630450">
    <property type="protein sequence ID" value="SFV73066.1"/>
    <property type="molecule type" value="Genomic_DNA"/>
</dbReference>
<feature type="transmembrane region" description="Helical" evidence="7">
    <location>
        <begin position="200"/>
        <end position="219"/>
    </location>
</feature>
<evidence type="ECO:0000256" key="4">
    <source>
        <dbReference type="ARBA" id="ARBA00022692"/>
    </source>
</evidence>
<dbReference type="KEGG" id="dpg:DESPIGER_1215"/>
<dbReference type="OrthoDB" id="9805022at2"/>
<comment type="subcellular location">
    <subcellularLocation>
        <location evidence="1">Membrane</location>
        <topology evidence="1">Multi-pass membrane protein</topology>
    </subcellularLocation>
</comment>
<evidence type="ECO:0000256" key="6">
    <source>
        <dbReference type="ARBA" id="ARBA00023136"/>
    </source>
</evidence>
<sequence>MSSILTFCNRLGAAVLRMLDSLGAVTLFMLDGLRHIFSSPRIVPRTIQQLYVIGYKSLFVILLIGIFCGMVLGLQGYYTLVQFGSVGMLGSAVSLSLIRELGPVLTAIMLAGRAGSSMAAEIGVMRISDQIDALDVMDINSMAYLVSPRLVASLLAFPLLTAIFDVIGIIGGYLTGVLMLHINEGAYLYRIASSVTMNDVAGGFIKSLVFGLLVATVCCHQGYTTHLRRDSVGPEAVGNATTSAVVISCVLILVADYVLTSFLL</sequence>
<evidence type="ECO:0000256" key="3">
    <source>
        <dbReference type="ARBA" id="ARBA00022448"/>
    </source>
</evidence>
<evidence type="ECO:0000256" key="7">
    <source>
        <dbReference type="RuleBase" id="RU362044"/>
    </source>
</evidence>
<gene>
    <name evidence="8" type="ORF">DESPIGER_1215</name>
</gene>
<dbReference type="GO" id="GO:0043190">
    <property type="term" value="C:ATP-binding cassette (ABC) transporter complex"/>
    <property type="evidence" value="ECO:0007669"/>
    <property type="project" value="InterPro"/>
</dbReference>
<dbReference type="GO" id="GO:0005548">
    <property type="term" value="F:phospholipid transporter activity"/>
    <property type="evidence" value="ECO:0007669"/>
    <property type="project" value="TreeGrafter"/>
</dbReference>
<organism evidence="8 9">
    <name type="scientific">Desulfovibrio piger</name>
    <dbReference type="NCBI Taxonomy" id="901"/>
    <lineage>
        <taxon>Bacteria</taxon>
        <taxon>Pseudomonadati</taxon>
        <taxon>Thermodesulfobacteriota</taxon>
        <taxon>Desulfovibrionia</taxon>
        <taxon>Desulfovibrionales</taxon>
        <taxon>Desulfovibrionaceae</taxon>
        <taxon>Desulfovibrio</taxon>
    </lineage>
</organism>
<accession>A0A1K1LEE8</accession>
<feature type="transmembrane region" description="Helical" evidence="7">
    <location>
        <begin position="240"/>
        <end position="259"/>
    </location>
</feature>
<dbReference type="InterPro" id="IPR003453">
    <property type="entry name" value="ABC_MlaE_roteobac"/>
</dbReference>
<dbReference type="Proteomes" id="UP000186323">
    <property type="component" value="Chromosome I"/>
</dbReference>
<keyword evidence="3" id="KW-0813">Transport</keyword>
<dbReference type="InterPro" id="IPR030802">
    <property type="entry name" value="Permease_MalE"/>
</dbReference>
<dbReference type="NCBIfam" id="TIGR00056">
    <property type="entry name" value="MlaE family lipid ABC transporter permease subunit"/>
    <property type="match status" value="1"/>
</dbReference>
<evidence type="ECO:0000256" key="5">
    <source>
        <dbReference type="ARBA" id="ARBA00022989"/>
    </source>
</evidence>
<comment type="similarity">
    <text evidence="2 7">Belongs to the MlaE permease family.</text>
</comment>
<keyword evidence="5 7" id="KW-1133">Transmembrane helix</keyword>
<feature type="transmembrane region" description="Helical" evidence="7">
    <location>
        <begin position="12"/>
        <end position="30"/>
    </location>
</feature>
<evidence type="ECO:0000313" key="8">
    <source>
        <dbReference type="EMBL" id="SFV73066.1"/>
    </source>
</evidence>
<keyword evidence="6 7" id="KW-0472">Membrane</keyword>